<feature type="region of interest" description="Disordered" evidence="1">
    <location>
        <begin position="44"/>
        <end position="101"/>
    </location>
</feature>
<dbReference type="RefSeq" id="WP_317994293.1">
    <property type="nucleotide sequence ID" value="NZ_AP025523.1"/>
</dbReference>
<dbReference type="PANTHER" id="PTHR30105:SF2">
    <property type="entry name" value="DIVERGENT POLYSACCHARIDE DEACETYLASE SUPERFAMILY"/>
    <property type="match status" value="1"/>
</dbReference>
<dbReference type="SUPFAM" id="SSF88713">
    <property type="entry name" value="Glycoside hydrolase/deacetylase"/>
    <property type="match status" value="1"/>
</dbReference>
<proteinExistence type="predicted"/>
<dbReference type="InterPro" id="IPR006837">
    <property type="entry name" value="Divergent_DAC"/>
</dbReference>
<dbReference type="Pfam" id="PF04748">
    <property type="entry name" value="Polysacc_deac_2"/>
    <property type="match status" value="1"/>
</dbReference>
<feature type="chain" id="PRO_5042987039" description="Divergent polysaccharide deacetylase family protein" evidence="2">
    <location>
        <begin position="21"/>
        <end position="325"/>
    </location>
</feature>
<dbReference type="EMBL" id="AP025523">
    <property type="protein sequence ID" value="BDE06643.1"/>
    <property type="molecule type" value="Genomic_DNA"/>
</dbReference>
<evidence type="ECO:0000256" key="2">
    <source>
        <dbReference type="SAM" id="SignalP"/>
    </source>
</evidence>
<protein>
    <recommendedName>
        <fullName evidence="5">Divergent polysaccharide deacetylase family protein</fullName>
    </recommendedName>
</protein>
<gene>
    <name evidence="3" type="ORF">WPS_19190</name>
</gene>
<reference evidence="3 4" key="1">
    <citation type="journal article" date="2022" name="ISME Commun">
        <title>Vulcanimicrobium alpinus gen. nov. sp. nov., the first cultivated representative of the candidate phylum 'Eremiobacterota', is a metabolically versatile aerobic anoxygenic phototroph.</title>
        <authorList>
            <person name="Yabe S."/>
            <person name="Muto K."/>
            <person name="Abe K."/>
            <person name="Yokota A."/>
            <person name="Staudigel H."/>
            <person name="Tebo B.M."/>
        </authorList>
    </citation>
    <scope>NUCLEOTIDE SEQUENCE [LARGE SCALE GENOMIC DNA]</scope>
    <source>
        <strain evidence="3 4">WC8-2</strain>
    </source>
</reference>
<feature type="signal peptide" evidence="2">
    <location>
        <begin position="1"/>
        <end position="20"/>
    </location>
</feature>
<evidence type="ECO:0000256" key="1">
    <source>
        <dbReference type="SAM" id="MobiDB-lite"/>
    </source>
</evidence>
<dbReference type="InterPro" id="IPR011330">
    <property type="entry name" value="Glyco_hydro/deAcase_b/a-brl"/>
</dbReference>
<dbReference type="GO" id="GO:0005975">
    <property type="term" value="P:carbohydrate metabolic process"/>
    <property type="evidence" value="ECO:0007669"/>
    <property type="project" value="InterPro"/>
</dbReference>
<dbReference type="Gene3D" id="3.20.20.370">
    <property type="entry name" value="Glycoside hydrolase/deacetylase"/>
    <property type="match status" value="1"/>
</dbReference>
<name>A0AAN2CA65_UNVUL</name>
<keyword evidence="2" id="KW-0732">Signal</keyword>
<evidence type="ECO:0000313" key="4">
    <source>
        <dbReference type="Proteomes" id="UP001317532"/>
    </source>
</evidence>
<dbReference type="AlphaFoldDB" id="A0AAN2CA65"/>
<organism evidence="3 4">
    <name type="scientific">Vulcanimicrobium alpinum</name>
    <dbReference type="NCBI Taxonomy" id="3016050"/>
    <lineage>
        <taxon>Bacteria</taxon>
        <taxon>Bacillati</taxon>
        <taxon>Vulcanimicrobiota</taxon>
        <taxon>Vulcanimicrobiia</taxon>
        <taxon>Vulcanimicrobiales</taxon>
        <taxon>Vulcanimicrobiaceae</taxon>
        <taxon>Vulcanimicrobium</taxon>
    </lineage>
</organism>
<dbReference type="PANTHER" id="PTHR30105">
    <property type="entry name" value="UNCHARACTERIZED YIBQ-RELATED"/>
    <property type="match status" value="1"/>
</dbReference>
<dbReference type="KEGG" id="vab:WPS_19190"/>
<feature type="compositionally biased region" description="Low complexity" evidence="1">
    <location>
        <begin position="70"/>
        <end position="101"/>
    </location>
</feature>
<evidence type="ECO:0008006" key="5">
    <source>
        <dbReference type="Google" id="ProtNLM"/>
    </source>
</evidence>
<accession>A0AAN2CA65</accession>
<evidence type="ECO:0000313" key="3">
    <source>
        <dbReference type="EMBL" id="BDE06643.1"/>
    </source>
</evidence>
<dbReference type="CDD" id="cd10936">
    <property type="entry name" value="CE4_DAC2"/>
    <property type="match status" value="1"/>
</dbReference>
<dbReference type="Proteomes" id="UP001317532">
    <property type="component" value="Chromosome"/>
</dbReference>
<keyword evidence="4" id="KW-1185">Reference proteome</keyword>
<sequence length="325" mass="33360">MKRRKRRAARARTASFPAFAFALLLIGAVALFASRALRDVPAPSRSAHAHRSGHAATLAATEPSPSAHDAAATLAPAATPGAAATPAPAATPAAPATPAAASAAPNGAKLALIIDDCGQWRDTERGFVALRVPLTLSVLPHVRYGAQIAREANAAGKGVMLHLPMEPRSGANPGPGEISTAMDDAAIATQVGADLDDVPLATGVNNHEGSGATADDRVMRDVAAVLAARRVFFIDSRTTAKTVAERDVGAAGVPTARRDVFLDDVDDRAAVEAQLRRAAEIARDRGTAIAIGHPRAATLAAVRSLVPVLQAAGIEFVLAADLVRR</sequence>